<evidence type="ECO:0000313" key="3">
    <source>
        <dbReference type="Proteomes" id="UP000672097"/>
    </source>
</evidence>
<reference evidence="2 3" key="1">
    <citation type="submission" date="2021-04" db="EMBL/GenBank/DDBJ databases">
        <title>The genome sequence of type strain Ideonella paludis KCTC 32238.</title>
        <authorList>
            <person name="Liu Y."/>
        </authorList>
    </citation>
    <scope>NUCLEOTIDE SEQUENCE [LARGE SCALE GENOMIC DNA]</scope>
    <source>
        <strain evidence="2 3">KCTC 32238</strain>
    </source>
</reference>
<keyword evidence="1" id="KW-0812">Transmembrane</keyword>
<evidence type="ECO:0000313" key="2">
    <source>
        <dbReference type="EMBL" id="MBQ0937822.1"/>
    </source>
</evidence>
<name>A0ABS5E375_9BURK</name>
<dbReference type="EMBL" id="JAGQDG010000010">
    <property type="protein sequence ID" value="MBQ0937822.1"/>
    <property type="molecule type" value="Genomic_DNA"/>
</dbReference>
<dbReference type="RefSeq" id="WP_210811546.1">
    <property type="nucleotide sequence ID" value="NZ_JAGQDG010000010.1"/>
</dbReference>
<accession>A0ABS5E375</accession>
<keyword evidence="1" id="KW-0472">Membrane</keyword>
<comment type="caution">
    <text evidence="2">The sequence shown here is derived from an EMBL/GenBank/DDBJ whole genome shotgun (WGS) entry which is preliminary data.</text>
</comment>
<dbReference type="Pfam" id="PF07963">
    <property type="entry name" value="N_methyl"/>
    <property type="match status" value="1"/>
</dbReference>
<protein>
    <submittedName>
        <fullName evidence="2">Type II secretion system protein</fullName>
    </submittedName>
</protein>
<dbReference type="InterPro" id="IPR012902">
    <property type="entry name" value="N_methyl_site"/>
</dbReference>
<dbReference type="Proteomes" id="UP000672097">
    <property type="component" value="Unassembled WGS sequence"/>
</dbReference>
<gene>
    <name evidence="2" type="ORF">KAK11_21040</name>
</gene>
<organism evidence="2 3">
    <name type="scientific">Ideonella paludis</name>
    <dbReference type="NCBI Taxonomy" id="1233411"/>
    <lineage>
        <taxon>Bacteria</taxon>
        <taxon>Pseudomonadati</taxon>
        <taxon>Pseudomonadota</taxon>
        <taxon>Betaproteobacteria</taxon>
        <taxon>Burkholderiales</taxon>
        <taxon>Sphaerotilaceae</taxon>
        <taxon>Ideonella</taxon>
    </lineage>
</organism>
<feature type="transmembrane region" description="Helical" evidence="1">
    <location>
        <begin position="21"/>
        <end position="44"/>
    </location>
</feature>
<dbReference type="NCBIfam" id="TIGR02532">
    <property type="entry name" value="IV_pilin_GFxxxE"/>
    <property type="match status" value="1"/>
</dbReference>
<proteinExistence type="predicted"/>
<keyword evidence="1" id="KW-1133">Transmembrane helix</keyword>
<keyword evidence="3" id="KW-1185">Reference proteome</keyword>
<evidence type="ECO:0000256" key="1">
    <source>
        <dbReference type="SAM" id="Phobius"/>
    </source>
</evidence>
<sequence length="354" mass="37400">MTSLLIQARTRLRAGRSARGFSLVELSIGLMILGALMAGGVYLLDMSSKRGATDKLNPVRMAEHALVAYAHAKGKLPPPKDPEPSSVAGYRQGKVPWDALGLPDAGGVRYVVDEAMLSDTQVNTYQPNLRGESVNAGPSGILGGSSRKSFARADFCQRLLNLQRSAKPLASGLTAAFLTAEFTDTSYQNAQARGHGELAAQYGCIELLSELHGLVTAYYAISDHANLINFMQLPIDVLSVTADAERLAFDATNASYYAAKSLLISSAIPTAGSQGGTSWVTGTPTAAATLTAAGMAQASLAPGMLTYPLKPGVDAAYLATSTAMLANTLIQSQIVNAEQSDAESKLREHFMRHY</sequence>